<dbReference type="EMBL" id="JAMYWD010000003">
    <property type="protein sequence ID" value="KAJ4976818.1"/>
    <property type="molecule type" value="Genomic_DNA"/>
</dbReference>
<dbReference type="Proteomes" id="UP001141806">
    <property type="component" value="Unassembled WGS sequence"/>
</dbReference>
<accession>A0A9Q0KU02</accession>
<reference evidence="2" key="1">
    <citation type="journal article" date="2023" name="Plant J.">
        <title>The genome of the king protea, Protea cynaroides.</title>
        <authorList>
            <person name="Chang J."/>
            <person name="Duong T.A."/>
            <person name="Schoeman C."/>
            <person name="Ma X."/>
            <person name="Roodt D."/>
            <person name="Barker N."/>
            <person name="Li Z."/>
            <person name="Van de Peer Y."/>
            <person name="Mizrachi E."/>
        </authorList>
    </citation>
    <scope>NUCLEOTIDE SEQUENCE</scope>
    <source>
        <tissue evidence="2">Young leaves</tissue>
    </source>
</reference>
<sequence length="286" mass="32379">MILNPASVIIPRRPPVRRVRLVANICSTEQLRTQLDQLHSEAEKTRLKANGARLRLMRLSEAVENLKKQAAIDVRLGKENEAREMLIQKKKVMQALEKSKGRIELLDELSAKLNEAISIKEAQLIGNVALDLEVGRENATGPVRIISVKEAEFDPNKNEDLKPVAMDLGEDPQEQFKTEAQANLSINQQLEDIEEGTMSMRIWNEEHISSSLIGISSYEDFLGHVDQQLIKIEVEVATMLRLWTLVLESEEQSKNSKLRHTVEILENLRGVRGRIASIKQAKAEIR</sequence>
<keyword evidence="1" id="KW-0175">Coiled coil</keyword>
<comment type="caution">
    <text evidence="2">The sequence shown here is derived from an EMBL/GenBank/DDBJ whole genome shotgun (WGS) entry which is preliminary data.</text>
</comment>
<keyword evidence="3" id="KW-1185">Reference proteome</keyword>
<gene>
    <name evidence="2" type="ORF">NE237_001924</name>
</gene>
<protein>
    <submittedName>
        <fullName evidence="2">Uncharacterized protein</fullName>
    </submittedName>
</protein>
<dbReference type="OrthoDB" id="772275at2759"/>
<name>A0A9Q0KU02_9MAGN</name>
<evidence type="ECO:0000313" key="2">
    <source>
        <dbReference type="EMBL" id="KAJ4976818.1"/>
    </source>
</evidence>
<proteinExistence type="predicted"/>
<evidence type="ECO:0000313" key="3">
    <source>
        <dbReference type="Proteomes" id="UP001141806"/>
    </source>
</evidence>
<dbReference type="PANTHER" id="PTHR37174">
    <property type="entry name" value="FORKHEAD-ASSOCIATED DOMAIN PROTEIN"/>
    <property type="match status" value="1"/>
</dbReference>
<dbReference type="PANTHER" id="PTHR37174:SF2">
    <property type="entry name" value="FORKHEAD-ASSOCIATED DOMAIN PROTEIN"/>
    <property type="match status" value="1"/>
</dbReference>
<evidence type="ECO:0000256" key="1">
    <source>
        <dbReference type="SAM" id="Coils"/>
    </source>
</evidence>
<organism evidence="2 3">
    <name type="scientific">Protea cynaroides</name>
    <dbReference type="NCBI Taxonomy" id="273540"/>
    <lineage>
        <taxon>Eukaryota</taxon>
        <taxon>Viridiplantae</taxon>
        <taxon>Streptophyta</taxon>
        <taxon>Embryophyta</taxon>
        <taxon>Tracheophyta</taxon>
        <taxon>Spermatophyta</taxon>
        <taxon>Magnoliopsida</taxon>
        <taxon>Proteales</taxon>
        <taxon>Proteaceae</taxon>
        <taxon>Protea</taxon>
    </lineage>
</organism>
<dbReference type="AlphaFoldDB" id="A0A9Q0KU02"/>
<feature type="coiled-coil region" evidence="1">
    <location>
        <begin position="28"/>
        <end position="69"/>
    </location>
</feature>